<feature type="signal peptide" evidence="1">
    <location>
        <begin position="1"/>
        <end position="16"/>
    </location>
</feature>
<proteinExistence type="predicted"/>
<feature type="chain" id="PRO_5020559785" evidence="1">
    <location>
        <begin position="17"/>
        <end position="112"/>
    </location>
</feature>
<gene>
    <name evidence="2" type="ORF">EX30DRAFT_366469</name>
</gene>
<sequence length="112" mass="12727">MPSSLPLLNVLCPCLGLWPALVLQRRSVWSPPVLEHHRVGFQPNSGRLYELGQGLYLAPIPKNLCSAEVVPHCWTYLLKEWEMLQKIHAHNCGVEIEGSHTIPKYLSAYQTR</sequence>
<organism evidence="2 3">
    <name type="scientific">Ascodesmis nigricans</name>
    <dbReference type="NCBI Taxonomy" id="341454"/>
    <lineage>
        <taxon>Eukaryota</taxon>
        <taxon>Fungi</taxon>
        <taxon>Dikarya</taxon>
        <taxon>Ascomycota</taxon>
        <taxon>Pezizomycotina</taxon>
        <taxon>Pezizomycetes</taxon>
        <taxon>Pezizales</taxon>
        <taxon>Ascodesmidaceae</taxon>
        <taxon>Ascodesmis</taxon>
    </lineage>
</organism>
<name>A0A4S2ML92_9PEZI</name>
<reference evidence="2 3" key="1">
    <citation type="submission" date="2019-04" db="EMBL/GenBank/DDBJ databases">
        <title>Comparative genomics and transcriptomics to analyze fruiting body development in filamentous ascomycetes.</title>
        <authorList>
            <consortium name="DOE Joint Genome Institute"/>
            <person name="Lutkenhaus R."/>
            <person name="Traeger S."/>
            <person name="Breuer J."/>
            <person name="Kuo A."/>
            <person name="Lipzen A."/>
            <person name="Pangilinan J."/>
            <person name="Dilworth D."/>
            <person name="Sandor L."/>
            <person name="Poggeler S."/>
            <person name="Barry K."/>
            <person name="Grigoriev I.V."/>
            <person name="Nowrousian M."/>
        </authorList>
    </citation>
    <scope>NUCLEOTIDE SEQUENCE [LARGE SCALE GENOMIC DNA]</scope>
    <source>
        <strain evidence="2 3">CBS 389.68</strain>
    </source>
</reference>
<protein>
    <submittedName>
        <fullName evidence="2">Uncharacterized protein</fullName>
    </submittedName>
</protein>
<dbReference type="Proteomes" id="UP000298138">
    <property type="component" value="Unassembled WGS sequence"/>
</dbReference>
<dbReference type="EMBL" id="ML220149">
    <property type="protein sequence ID" value="TGZ77752.1"/>
    <property type="molecule type" value="Genomic_DNA"/>
</dbReference>
<keyword evidence="3" id="KW-1185">Reference proteome</keyword>
<dbReference type="InParanoid" id="A0A4S2ML92"/>
<evidence type="ECO:0000313" key="2">
    <source>
        <dbReference type="EMBL" id="TGZ77752.1"/>
    </source>
</evidence>
<keyword evidence="1" id="KW-0732">Signal</keyword>
<dbReference type="AlphaFoldDB" id="A0A4S2ML92"/>
<evidence type="ECO:0000313" key="3">
    <source>
        <dbReference type="Proteomes" id="UP000298138"/>
    </source>
</evidence>
<evidence type="ECO:0000256" key="1">
    <source>
        <dbReference type="SAM" id="SignalP"/>
    </source>
</evidence>
<accession>A0A4S2ML92</accession>